<dbReference type="GO" id="GO:0004455">
    <property type="term" value="F:ketol-acid reductoisomerase activity"/>
    <property type="evidence" value="ECO:0007669"/>
    <property type="project" value="UniProtKB-UniRule"/>
</dbReference>
<feature type="non-terminal residue" evidence="3">
    <location>
        <position position="106"/>
    </location>
</feature>
<reference evidence="3" key="1">
    <citation type="journal article" date="2020" name="mSystems">
        <title>Genome- and Community-Level Interaction Insights into Carbon Utilization and Element Cycling Functions of Hydrothermarchaeota in Hydrothermal Sediment.</title>
        <authorList>
            <person name="Zhou Z."/>
            <person name="Liu Y."/>
            <person name="Xu W."/>
            <person name="Pan J."/>
            <person name="Luo Z.H."/>
            <person name="Li M."/>
        </authorList>
    </citation>
    <scope>NUCLEOTIDE SEQUENCE [LARGE SCALE GENOMIC DNA]</scope>
    <source>
        <strain evidence="3">HyVt-28</strain>
    </source>
</reference>
<comment type="caution">
    <text evidence="1">Lacks conserved residue(s) required for the propagation of feature annotation.</text>
</comment>
<name>A0A7V0Q622_UNCW3</name>
<gene>
    <name evidence="3" type="ORF">ENH14_04035</name>
</gene>
<dbReference type="EMBL" id="DRDR01000177">
    <property type="protein sequence ID" value="HDL60609.1"/>
    <property type="molecule type" value="Genomic_DNA"/>
</dbReference>
<dbReference type="SUPFAM" id="SSF143975">
    <property type="entry name" value="IlvD/EDD N-terminal domain-like"/>
    <property type="match status" value="1"/>
</dbReference>
<dbReference type="AlphaFoldDB" id="A0A7V0Q622"/>
<feature type="domain" description="KARI C-terminal knotted" evidence="2">
    <location>
        <begin position="1"/>
        <end position="50"/>
    </location>
</feature>
<dbReference type="InterPro" id="IPR008927">
    <property type="entry name" value="6-PGluconate_DH-like_C_sf"/>
</dbReference>
<comment type="similarity">
    <text evidence="1">Belongs to the ketol-acid reductoisomerase family.</text>
</comment>
<dbReference type="PROSITE" id="PS51851">
    <property type="entry name" value="KARI_C"/>
    <property type="match status" value="1"/>
</dbReference>
<dbReference type="InterPro" id="IPR000506">
    <property type="entry name" value="KARI_C"/>
</dbReference>
<protein>
    <recommendedName>
        <fullName evidence="2">KARI C-terminal knotted domain-containing protein</fullName>
    </recommendedName>
</protein>
<comment type="caution">
    <text evidence="3">The sequence shown here is derived from an EMBL/GenBank/DDBJ whole genome shotgun (WGS) entry which is preliminary data.</text>
</comment>
<keyword evidence="1" id="KW-0560">Oxidoreductase</keyword>
<dbReference type="Gene3D" id="6.10.240.10">
    <property type="match status" value="1"/>
</dbReference>
<evidence type="ECO:0000313" key="3">
    <source>
        <dbReference type="EMBL" id="HDL60609.1"/>
    </source>
</evidence>
<dbReference type="Pfam" id="PF01450">
    <property type="entry name" value="KARI_C"/>
    <property type="match status" value="1"/>
</dbReference>
<organism evidence="3">
    <name type="scientific">candidate division WOR-3 bacterium</name>
    <dbReference type="NCBI Taxonomy" id="2052148"/>
    <lineage>
        <taxon>Bacteria</taxon>
        <taxon>Bacteria division WOR-3</taxon>
    </lineage>
</organism>
<dbReference type="InterPro" id="IPR037237">
    <property type="entry name" value="IlvD/EDD_N"/>
</dbReference>
<keyword evidence="1" id="KW-0028">Amino-acid biosynthesis</keyword>
<proteinExistence type="inferred from homology"/>
<dbReference type="GO" id="GO:0009099">
    <property type="term" value="P:L-valine biosynthetic process"/>
    <property type="evidence" value="ECO:0007669"/>
    <property type="project" value="UniProtKB-UniRule"/>
</dbReference>
<evidence type="ECO:0000259" key="2">
    <source>
        <dbReference type="PROSITE" id="PS51851"/>
    </source>
</evidence>
<dbReference type="Proteomes" id="UP000886381">
    <property type="component" value="Unassembled WGS sequence"/>
</dbReference>
<dbReference type="GO" id="GO:0009097">
    <property type="term" value="P:isoleucine biosynthetic process"/>
    <property type="evidence" value="ECO:0007669"/>
    <property type="project" value="UniProtKB-UniRule"/>
</dbReference>
<keyword evidence="1" id="KW-0100">Branched-chain amino acid biosynthesis</keyword>
<sequence>MLGNKSGRFAKEWILERKIGAPILNMMRKQEKEHLIEETGKKLRKMMRWLEESEIERKDQNYSPGKKGMRSDSVKKGILCVPHRSLLKAMGLTKEKLKKPIVGIAS</sequence>
<dbReference type="SUPFAM" id="SSF48179">
    <property type="entry name" value="6-phosphogluconate dehydrogenase C-terminal domain-like"/>
    <property type="match status" value="1"/>
</dbReference>
<accession>A0A7V0Q622</accession>
<evidence type="ECO:0000256" key="1">
    <source>
        <dbReference type="PROSITE-ProRule" id="PRU01198"/>
    </source>
</evidence>